<dbReference type="Pfam" id="PF11676">
    <property type="entry name" value="DUF3272"/>
    <property type="match status" value="1"/>
</dbReference>
<gene>
    <name evidence="1" type="ORF">SAMEA3171064_01845</name>
</gene>
<protein>
    <submittedName>
        <fullName evidence="1">Membrane protein</fullName>
    </submittedName>
</protein>
<dbReference type="InterPro" id="IPR021690">
    <property type="entry name" value="DUF3272"/>
</dbReference>
<dbReference type="EMBL" id="CABDQT010000023">
    <property type="protein sequence ID" value="VTH33271.1"/>
    <property type="molecule type" value="Genomic_DNA"/>
</dbReference>
<evidence type="ECO:0000313" key="1">
    <source>
        <dbReference type="EMBL" id="VTH33271.1"/>
    </source>
</evidence>
<evidence type="ECO:0000313" key="2">
    <source>
        <dbReference type="Proteomes" id="UP000314107"/>
    </source>
</evidence>
<name>A0A0T8DU42_STREE</name>
<accession>A0A0T8DU42</accession>
<sequence>MNKQQFIIMALFTAAETYFFNEAWMTGRYIMAALWAILLFRNFRVSYVMGKIVDVIDQHFNRKD</sequence>
<dbReference type="AlphaFoldDB" id="A0A0T8DU42"/>
<organism evidence="1 2">
    <name type="scientific">Streptococcus pneumoniae</name>
    <dbReference type="NCBI Taxonomy" id="1313"/>
    <lineage>
        <taxon>Bacteria</taxon>
        <taxon>Bacillati</taxon>
        <taxon>Bacillota</taxon>
        <taxon>Bacilli</taxon>
        <taxon>Lactobacillales</taxon>
        <taxon>Streptococcaceae</taxon>
        <taxon>Streptococcus</taxon>
    </lineage>
</organism>
<dbReference type="Proteomes" id="UP000314107">
    <property type="component" value="Unassembled WGS sequence"/>
</dbReference>
<proteinExistence type="predicted"/>
<reference evidence="1 2" key="1">
    <citation type="submission" date="2019-04" db="EMBL/GenBank/DDBJ databases">
        <authorList>
            <consortium name="Pathogen Informatics"/>
        </authorList>
    </citation>
    <scope>NUCLEOTIDE SEQUENCE [LARGE SCALE GENOMIC DNA]</scope>
    <source>
        <strain evidence="1 2">GPSC129</strain>
    </source>
</reference>
<dbReference type="RefSeq" id="WP_001041548.1">
    <property type="nucleotide sequence ID" value="NZ_AP026919.1"/>
</dbReference>